<feature type="signal peptide" evidence="1">
    <location>
        <begin position="1"/>
        <end position="19"/>
    </location>
</feature>
<keyword evidence="1" id="KW-0732">Signal</keyword>
<dbReference type="OrthoDB" id="7882129at2759"/>
<name>A0A026WX23_OOCBI</name>
<keyword evidence="3" id="KW-1185">Reference proteome</keyword>
<evidence type="ECO:0000313" key="3">
    <source>
        <dbReference type="Proteomes" id="UP000053097"/>
    </source>
</evidence>
<feature type="chain" id="PRO_5001541426" evidence="1">
    <location>
        <begin position="20"/>
        <end position="425"/>
    </location>
</feature>
<reference evidence="2 3" key="1">
    <citation type="journal article" date="2014" name="Curr. Biol.">
        <title>The genome of the clonal raider ant Cerapachys biroi.</title>
        <authorList>
            <person name="Oxley P.R."/>
            <person name="Ji L."/>
            <person name="Fetter-Pruneda I."/>
            <person name="McKenzie S.K."/>
            <person name="Li C."/>
            <person name="Hu H."/>
            <person name="Zhang G."/>
            <person name="Kronauer D.J."/>
        </authorList>
    </citation>
    <scope>NUCLEOTIDE SEQUENCE [LARGE SCALE GENOMIC DNA]</scope>
</reference>
<dbReference type="PANTHER" id="PTHR21163:SF1">
    <property type="entry name" value="PROTEIN G12"/>
    <property type="match status" value="1"/>
</dbReference>
<organism evidence="2 3">
    <name type="scientific">Ooceraea biroi</name>
    <name type="common">Clonal raider ant</name>
    <name type="synonym">Cerapachys biroi</name>
    <dbReference type="NCBI Taxonomy" id="2015173"/>
    <lineage>
        <taxon>Eukaryota</taxon>
        <taxon>Metazoa</taxon>
        <taxon>Ecdysozoa</taxon>
        <taxon>Arthropoda</taxon>
        <taxon>Hexapoda</taxon>
        <taxon>Insecta</taxon>
        <taxon>Pterygota</taxon>
        <taxon>Neoptera</taxon>
        <taxon>Endopterygota</taxon>
        <taxon>Hymenoptera</taxon>
        <taxon>Apocrita</taxon>
        <taxon>Aculeata</taxon>
        <taxon>Formicoidea</taxon>
        <taxon>Formicidae</taxon>
        <taxon>Dorylinae</taxon>
        <taxon>Ooceraea</taxon>
    </lineage>
</organism>
<accession>A0A026WX23</accession>
<dbReference type="OMA" id="YYLVNEF"/>
<dbReference type="EMBL" id="KK107077">
    <property type="protein sequence ID" value="EZA60592.1"/>
    <property type="molecule type" value="Genomic_DNA"/>
</dbReference>
<dbReference type="InterPro" id="IPR010629">
    <property type="entry name" value="Ins_allergen"/>
</dbReference>
<evidence type="ECO:0000256" key="1">
    <source>
        <dbReference type="SAM" id="SignalP"/>
    </source>
</evidence>
<dbReference type="PANTHER" id="PTHR21163">
    <property type="entry name" value="PROTEIN G12"/>
    <property type="match status" value="1"/>
</dbReference>
<evidence type="ECO:0000313" key="2">
    <source>
        <dbReference type="EMBL" id="EZA60592.1"/>
    </source>
</evidence>
<protein>
    <submittedName>
        <fullName evidence="2">Protein G12</fullName>
    </submittedName>
</protein>
<dbReference type="AlphaFoldDB" id="A0A026WX23"/>
<dbReference type="Pfam" id="PF06757">
    <property type="entry name" value="Ins_allergen_rp"/>
    <property type="match status" value="2"/>
</dbReference>
<gene>
    <name evidence="2" type="ORF">X777_14618</name>
</gene>
<proteinExistence type="predicted"/>
<sequence length="425" mass="48789">MRSTLALFAVLAIIGLGQAHGSLIQELPGEGPLHDDIVDILKLVPTKKITKIALEYLAKDPEVQAAFRYLTTTTIIKDFLIDFEAIPEVINLLNYLQREGVDIYTVLNSVNKIFDIEEIVPPPVPYAYIAVMKKTGGLKGLFKDIMKQFKYDDYITIYVKKMKTSPAFVGFIDQLKSDNFQQVVNKVFEIKSFQTILNGLKNSGVNLRIVADIMFIVLGIDVPSQPSYGFERTLEEEFFDFWKLISLEKFLEIILTYFEGDQEVQNAMQFMYTSEFHILVRAVEALKEHQALVMYMHKAGFNMAKYIQSFHETVGMEDYVPPKEIENIFRSEIGVQKVGGGMKAMLEDLSTILPLAEINNLHQEKLRTSKSFSYFIEMLKAPKMQKIIVKLTKQEAYKELNRRSEEKGLLLEDLTKFFFRTIGFN</sequence>
<dbReference type="Proteomes" id="UP000053097">
    <property type="component" value="Unassembled WGS sequence"/>
</dbReference>